<evidence type="ECO:0000259" key="7">
    <source>
        <dbReference type="Pfam" id="PF07980"/>
    </source>
</evidence>
<dbReference type="InterPro" id="IPR012944">
    <property type="entry name" value="SusD_RagB_dom"/>
</dbReference>
<organism evidence="9 10">
    <name type="scientific">Bacteroides sedimenti</name>
    <dbReference type="NCBI Taxonomy" id="2136147"/>
    <lineage>
        <taxon>Bacteria</taxon>
        <taxon>Pseudomonadati</taxon>
        <taxon>Bacteroidota</taxon>
        <taxon>Bacteroidia</taxon>
        <taxon>Bacteroidales</taxon>
        <taxon>Bacteroidaceae</taxon>
        <taxon>Bacteroides</taxon>
    </lineage>
</organism>
<keyword evidence="4" id="KW-0472">Membrane</keyword>
<comment type="subcellular location">
    <subcellularLocation>
        <location evidence="1">Cell outer membrane</location>
    </subcellularLocation>
</comment>
<reference evidence="9 10" key="1">
    <citation type="submission" date="2023-04" db="EMBL/GenBank/DDBJ databases">
        <title>Draft genome sequence of acteroides sedimenti strain YN3PY1.</title>
        <authorList>
            <person name="Yoshida N."/>
        </authorList>
    </citation>
    <scope>NUCLEOTIDE SEQUENCE [LARGE SCALE GENOMIC DNA]</scope>
    <source>
        <strain evidence="9 10">YN3PY1</strain>
    </source>
</reference>
<feature type="domain" description="SusD-like N-terminal" evidence="8">
    <location>
        <begin position="26"/>
        <end position="222"/>
    </location>
</feature>
<feature type="signal peptide" evidence="6">
    <location>
        <begin position="1"/>
        <end position="24"/>
    </location>
</feature>
<name>A0ABM8ICX0_9BACE</name>
<comment type="similarity">
    <text evidence="2">Belongs to the SusD family.</text>
</comment>
<protein>
    <submittedName>
        <fullName evidence="9">Starch-binding protein</fullName>
    </submittedName>
</protein>
<evidence type="ECO:0000259" key="8">
    <source>
        <dbReference type="Pfam" id="PF14322"/>
    </source>
</evidence>
<evidence type="ECO:0000256" key="1">
    <source>
        <dbReference type="ARBA" id="ARBA00004442"/>
    </source>
</evidence>
<gene>
    <name evidence="9" type="ORF">BSYN_17330</name>
</gene>
<keyword evidence="3 6" id="KW-0732">Signal</keyword>
<sequence length="531" mass="59904">MYTKYRIKSILIAAAMTSVLSSCSNFLETEPSDFVAPETYYKNAEEVYNALTGVYSTIHQETVYGNNYSCLISGVDDLSYYDRNNISGEVYVNDHTPGNTILLDTWTALYAGINNANLLLEKIDGATMDESLRTRYKGEARFLRAYYHFLLAQAWGDVPMKTESQKDVTKVNTPKSTQAEVLDFVINEMEACVDMVDNTVYNPSVSHVKKTVVEGVLARVCLTRAGYPSNGGKPYYEKALRWANEVKNSGKHDLNPDVYALFKNMASDKVDTKYNESIWEAEFLGNRTEGHYSAGRIGNVNGILNNADPNIANGDGYGYGFFSSTTILWDLYLKTQNGTTPDARRDLSMAPYTYNKGVKTNWAATNIVQRNCGKFRREWETLFPKDKNRTPENFPLLRYADVLLMIAEADNEVNQGPTVLAYECINKVRARAGVLPLSGLSYDQFKQELKDERGRELCFEGLRKYDLVRWGDYVTAVHDNLGAAVANTSRWQTAKGFAALYAKRTEKRHEFLPIPTKELGLNKALVQNPLW</sequence>
<keyword evidence="10" id="KW-1185">Reference proteome</keyword>
<dbReference type="EMBL" id="AP028055">
    <property type="protein sequence ID" value="BEG99468.1"/>
    <property type="molecule type" value="Genomic_DNA"/>
</dbReference>
<proteinExistence type="inferred from homology"/>
<evidence type="ECO:0000256" key="6">
    <source>
        <dbReference type="SAM" id="SignalP"/>
    </source>
</evidence>
<dbReference type="InterPro" id="IPR033985">
    <property type="entry name" value="SusD-like_N"/>
</dbReference>
<dbReference type="InterPro" id="IPR011990">
    <property type="entry name" value="TPR-like_helical_dom_sf"/>
</dbReference>
<evidence type="ECO:0000256" key="5">
    <source>
        <dbReference type="ARBA" id="ARBA00023237"/>
    </source>
</evidence>
<dbReference type="RefSeq" id="WP_353330029.1">
    <property type="nucleotide sequence ID" value="NZ_AP028055.1"/>
</dbReference>
<dbReference type="Proteomes" id="UP001496674">
    <property type="component" value="Chromosome"/>
</dbReference>
<dbReference type="PROSITE" id="PS51257">
    <property type="entry name" value="PROKAR_LIPOPROTEIN"/>
    <property type="match status" value="1"/>
</dbReference>
<dbReference type="Gene3D" id="1.25.40.390">
    <property type="match status" value="1"/>
</dbReference>
<dbReference type="CDD" id="cd08977">
    <property type="entry name" value="SusD"/>
    <property type="match status" value="1"/>
</dbReference>
<evidence type="ECO:0000256" key="3">
    <source>
        <dbReference type="ARBA" id="ARBA00022729"/>
    </source>
</evidence>
<evidence type="ECO:0000313" key="10">
    <source>
        <dbReference type="Proteomes" id="UP001496674"/>
    </source>
</evidence>
<dbReference type="Pfam" id="PF07980">
    <property type="entry name" value="SusD_RagB"/>
    <property type="match status" value="1"/>
</dbReference>
<evidence type="ECO:0000256" key="4">
    <source>
        <dbReference type="ARBA" id="ARBA00023136"/>
    </source>
</evidence>
<feature type="domain" description="RagB/SusD" evidence="7">
    <location>
        <begin position="275"/>
        <end position="531"/>
    </location>
</feature>
<keyword evidence="5" id="KW-0998">Cell outer membrane</keyword>
<feature type="chain" id="PRO_5045627232" evidence="6">
    <location>
        <begin position="25"/>
        <end position="531"/>
    </location>
</feature>
<evidence type="ECO:0000313" key="9">
    <source>
        <dbReference type="EMBL" id="BEG99468.1"/>
    </source>
</evidence>
<evidence type="ECO:0000256" key="2">
    <source>
        <dbReference type="ARBA" id="ARBA00006275"/>
    </source>
</evidence>
<dbReference type="Pfam" id="PF14322">
    <property type="entry name" value="SusD-like_3"/>
    <property type="match status" value="1"/>
</dbReference>
<accession>A0ABM8ICX0</accession>
<dbReference type="SUPFAM" id="SSF48452">
    <property type="entry name" value="TPR-like"/>
    <property type="match status" value="1"/>
</dbReference>